<feature type="compositionally biased region" description="Acidic residues" evidence="1">
    <location>
        <begin position="17"/>
        <end position="35"/>
    </location>
</feature>
<keyword evidence="3" id="KW-1185">Reference proteome</keyword>
<dbReference type="InterPro" id="IPR005162">
    <property type="entry name" value="Retrotrans_gag_dom"/>
</dbReference>
<feature type="region of interest" description="Disordered" evidence="1">
    <location>
        <begin position="1"/>
        <end position="35"/>
    </location>
</feature>
<reference evidence="4" key="1">
    <citation type="submission" date="2025-08" db="UniProtKB">
        <authorList>
            <consortium name="RefSeq"/>
        </authorList>
    </citation>
    <scope>IDENTIFICATION</scope>
    <source>
        <tissue evidence="4">Leaf</tissue>
    </source>
</reference>
<dbReference type="Proteomes" id="UP000504621">
    <property type="component" value="Unplaced"/>
</dbReference>
<dbReference type="GeneID" id="110412266"/>
<dbReference type="Pfam" id="PF03732">
    <property type="entry name" value="Retrotrans_gag"/>
    <property type="match status" value="1"/>
</dbReference>
<gene>
    <name evidence="4" type="primary">LOC110412266</name>
</gene>
<dbReference type="AlphaFoldDB" id="A0A6J0ZVR6"/>
<proteinExistence type="predicted"/>
<evidence type="ECO:0000313" key="4">
    <source>
        <dbReference type="RefSeq" id="XP_021278469.1"/>
    </source>
</evidence>
<evidence type="ECO:0000259" key="2">
    <source>
        <dbReference type="Pfam" id="PF03732"/>
    </source>
</evidence>
<name>A0A6J0ZVR6_9ROSI</name>
<sequence>MDSSLEDPNYDLNMNMIDEEGPDEEDEDDSNNDEGDELVSLFAFMKLKPPSFTSSTMGKDPRRFLDTMERICGTLGTSSTRLVTLASFRLEDVAQLWITTYMWGKPSNAGPLGWKEFDKAFMDRFMPRTMQAAKAREFEALEQTPKMMVFEYDVQFTQLSRYTSYLMSFKEMRVNWFVTELTKYLFKVVVLQRTEYLFRCSGLCSINRVP</sequence>
<protein>
    <submittedName>
        <fullName evidence="4">Uncharacterized protein LOC110412266</fullName>
    </submittedName>
</protein>
<evidence type="ECO:0000313" key="3">
    <source>
        <dbReference type="Proteomes" id="UP000504621"/>
    </source>
</evidence>
<evidence type="ECO:0000256" key="1">
    <source>
        <dbReference type="SAM" id="MobiDB-lite"/>
    </source>
</evidence>
<organism evidence="3 4">
    <name type="scientific">Herrania umbratica</name>
    <dbReference type="NCBI Taxonomy" id="108875"/>
    <lineage>
        <taxon>Eukaryota</taxon>
        <taxon>Viridiplantae</taxon>
        <taxon>Streptophyta</taxon>
        <taxon>Embryophyta</taxon>
        <taxon>Tracheophyta</taxon>
        <taxon>Spermatophyta</taxon>
        <taxon>Magnoliopsida</taxon>
        <taxon>eudicotyledons</taxon>
        <taxon>Gunneridae</taxon>
        <taxon>Pentapetalae</taxon>
        <taxon>rosids</taxon>
        <taxon>malvids</taxon>
        <taxon>Malvales</taxon>
        <taxon>Malvaceae</taxon>
        <taxon>Byttnerioideae</taxon>
        <taxon>Herrania</taxon>
    </lineage>
</organism>
<dbReference type="OrthoDB" id="852332at2759"/>
<feature type="domain" description="Retrotransposon gag" evidence="2">
    <location>
        <begin position="85"/>
        <end position="165"/>
    </location>
</feature>
<dbReference type="RefSeq" id="XP_021278469.1">
    <property type="nucleotide sequence ID" value="XM_021422794.1"/>
</dbReference>
<accession>A0A6J0ZVR6</accession>